<proteinExistence type="inferred from homology"/>
<feature type="binding site" evidence="7 8">
    <location>
        <position position="129"/>
    </location>
    <ligand>
        <name>S-adenosyl-L-methionine</name>
        <dbReference type="ChEBI" id="CHEBI:59789"/>
    </ligand>
</feature>
<organism evidence="10">
    <name type="scientific">Thermosulfurimonas dismutans</name>
    <dbReference type="NCBI Taxonomy" id="999894"/>
    <lineage>
        <taxon>Bacteria</taxon>
        <taxon>Pseudomonadati</taxon>
        <taxon>Thermodesulfobacteriota</taxon>
        <taxon>Thermodesulfobacteria</taxon>
        <taxon>Thermodesulfobacteriales</taxon>
        <taxon>Thermodesulfobacteriaceae</taxon>
        <taxon>Thermosulfurimonas</taxon>
    </lineage>
</organism>
<dbReference type="EC" id="2.1.1.182" evidence="7"/>
<comment type="similarity">
    <text evidence="7">Belongs to the class I-like SAM-binding methyltransferase superfamily. rRNA adenine N(6)-methyltransferase family. RsmA subfamily.</text>
</comment>
<evidence type="ECO:0000256" key="3">
    <source>
        <dbReference type="ARBA" id="ARBA00022603"/>
    </source>
</evidence>
<evidence type="ECO:0000256" key="7">
    <source>
        <dbReference type="HAMAP-Rule" id="MF_00607"/>
    </source>
</evidence>
<name>A0A7C3GFL2_9BACT</name>
<feature type="binding site" evidence="7 8">
    <location>
        <position position="82"/>
    </location>
    <ligand>
        <name>S-adenosyl-L-methionine</name>
        <dbReference type="ChEBI" id="CHEBI:59789"/>
    </ligand>
</feature>
<dbReference type="PROSITE" id="PS51689">
    <property type="entry name" value="SAM_RNA_A_N6_MT"/>
    <property type="match status" value="1"/>
</dbReference>
<evidence type="ECO:0000259" key="9">
    <source>
        <dbReference type="SMART" id="SM00650"/>
    </source>
</evidence>
<dbReference type="SUPFAM" id="SSF53335">
    <property type="entry name" value="S-adenosyl-L-methionine-dependent methyltransferases"/>
    <property type="match status" value="1"/>
</dbReference>
<evidence type="ECO:0000256" key="1">
    <source>
        <dbReference type="ARBA" id="ARBA00022490"/>
    </source>
</evidence>
<dbReference type="InterPro" id="IPR029063">
    <property type="entry name" value="SAM-dependent_MTases_sf"/>
</dbReference>
<dbReference type="Proteomes" id="UP000886043">
    <property type="component" value="Unassembled WGS sequence"/>
</dbReference>
<dbReference type="Gene3D" id="1.10.8.100">
    <property type="entry name" value="Ribosomal RNA adenine dimethylase-like, domain 2"/>
    <property type="match status" value="1"/>
</dbReference>
<reference evidence="10" key="1">
    <citation type="journal article" date="2020" name="mSystems">
        <title>Genome- and Community-Level Interaction Insights into Carbon Utilization and Element Cycling Functions of Hydrothermarchaeota in Hydrothermal Sediment.</title>
        <authorList>
            <person name="Zhou Z."/>
            <person name="Liu Y."/>
            <person name="Xu W."/>
            <person name="Pan J."/>
            <person name="Luo Z.H."/>
            <person name="Li M."/>
        </authorList>
    </citation>
    <scope>NUCLEOTIDE SEQUENCE [LARGE SCALE GENOMIC DNA]</scope>
    <source>
        <strain evidence="10">HyVt-483</strain>
    </source>
</reference>
<feature type="binding site" evidence="7 8">
    <location>
        <position position="34"/>
    </location>
    <ligand>
        <name>S-adenosyl-L-methionine</name>
        <dbReference type="ChEBI" id="CHEBI:59789"/>
    </ligand>
</feature>
<dbReference type="Gene3D" id="3.40.50.150">
    <property type="entry name" value="Vaccinia Virus protein VP39"/>
    <property type="match status" value="1"/>
</dbReference>
<dbReference type="GO" id="GO:0052908">
    <property type="term" value="F:16S rRNA (adenine(1518)-N(6)/adenine(1519)-N(6))-dimethyltransferase activity"/>
    <property type="evidence" value="ECO:0007669"/>
    <property type="project" value="UniProtKB-EC"/>
</dbReference>
<gene>
    <name evidence="7 10" type="primary">rsmA</name>
    <name evidence="7" type="synonym">ksgA</name>
    <name evidence="10" type="ORF">ENJ40_08710</name>
</gene>
<protein>
    <recommendedName>
        <fullName evidence="7">Ribosomal RNA small subunit methyltransferase A</fullName>
        <ecNumber evidence="7">2.1.1.182</ecNumber>
    </recommendedName>
    <alternativeName>
        <fullName evidence="7">16S rRNA (adenine(1518)-N(6)/adenine(1519)-N(6))-dimethyltransferase</fullName>
    </alternativeName>
    <alternativeName>
        <fullName evidence="7">16S rRNA dimethyladenosine transferase</fullName>
    </alternativeName>
    <alternativeName>
        <fullName evidence="7">16S rRNA dimethylase</fullName>
    </alternativeName>
    <alternativeName>
        <fullName evidence="7">S-adenosylmethionine-6-N', N'-adenosyl(rRNA) dimethyltransferase</fullName>
    </alternativeName>
</protein>
<dbReference type="GO" id="GO:0003723">
    <property type="term" value="F:RNA binding"/>
    <property type="evidence" value="ECO:0007669"/>
    <property type="project" value="UniProtKB-UniRule"/>
</dbReference>
<dbReference type="PROSITE" id="PS01131">
    <property type="entry name" value="RRNA_A_DIMETH"/>
    <property type="match status" value="1"/>
</dbReference>
<dbReference type="PANTHER" id="PTHR11727:SF7">
    <property type="entry name" value="DIMETHYLADENOSINE TRANSFERASE-RELATED"/>
    <property type="match status" value="1"/>
</dbReference>
<evidence type="ECO:0000256" key="4">
    <source>
        <dbReference type="ARBA" id="ARBA00022679"/>
    </source>
</evidence>
<evidence type="ECO:0000256" key="2">
    <source>
        <dbReference type="ARBA" id="ARBA00022552"/>
    </source>
</evidence>
<dbReference type="InterPro" id="IPR020598">
    <property type="entry name" value="rRNA_Ade_methylase_Trfase_N"/>
</dbReference>
<dbReference type="HAMAP" id="MF_00607">
    <property type="entry name" value="16SrRNA_methyltr_A"/>
    <property type="match status" value="1"/>
</dbReference>
<dbReference type="InterPro" id="IPR011530">
    <property type="entry name" value="rRNA_adenine_dimethylase"/>
</dbReference>
<accession>A0A7C3GFL2</accession>
<dbReference type="InterPro" id="IPR001737">
    <property type="entry name" value="KsgA/Erm"/>
</dbReference>
<feature type="binding site" evidence="7 8">
    <location>
        <position position="61"/>
    </location>
    <ligand>
        <name>S-adenosyl-L-methionine</name>
        <dbReference type="ChEBI" id="CHEBI:59789"/>
    </ligand>
</feature>
<dbReference type="EMBL" id="DRMH01000116">
    <property type="protein sequence ID" value="HFC98518.1"/>
    <property type="molecule type" value="Genomic_DNA"/>
</dbReference>
<keyword evidence="2 7" id="KW-0698">rRNA processing</keyword>
<dbReference type="AlphaFoldDB" id="A0A7C3GFL2"/>
<comment type="catalytic activity">
    <reaction evidence="7">
        <text>adenosine(1518)/adenosine(1519) in 16S rRNA + 4 S-adenosyl-L-methionine = N(6)-dimethyladenosine(1518)/N(6)-dimethyladenosine(1519) in 16S rRNA + 4 S-adenosyl-L-homocysteine + 4 H(+)</text>
        <dbReference type="Rhea" id="RHEA:19609"/>
        <dbReference type="Rhea" id="RHEA-COMP:10232"/>
        <dbReference type="Rhea" id="RHEA-COMP:10233"/>
        <dbReference type="ChEBI" id="CHEBI:15378"/>
        <dbReference type="ChEBI" id="CHEBI:57856"/>
        <dbReference type="ChEBI" id="CHEBI:59789"/>
        <dbReference type="ChEBI" id="CHEBI:74411"/>
        <dbReference type="ChEBI" id="CHEBI:74493"/>
        <dbReference type="EC" id="2.1.1.182"/>
    </reaction>
</comment>
<dbReference type="InterPro" id="IPR023165">
    <property type="entry name" value="rRNA_Ade_diMease-like_C"/>
</dbReference>
<feature type="binding site" evidence="7 8">
    <location>
        <position position="107"/>
    </location>
    <ligand>
        <name>S-adenosyl-L-methionine</name>
        <dbReference type="ChEBI" id="CHEBI:59789"/>
    </ligand>
</feature>
<comment type="subcellular location">
    <subcellularLocation>
        <location evidence="7">Cytoplasm</location>
    </subcellularLocation>
</comment>
<dbReference type="SMART" id="SM00650">
    <property type="entry name" value="rADc"/>
    <property type="match status" value="1"/>
</dbReference>
<dbReference type="PANTHER" id="PTHR11727">
    <property type="entry name" value="DIMETHYLADENOSINE TRANSFERASE"/>
    <property type="match status" value="1"/>
</dbReference>
<keyword evidence="3 7" id="KW-0489">Methyltransferase</keyword>
<evidence type="ECO:0000256" key="6">
    <source>
        <dbReference type="ARBA" id="ARBA00022884"/>
    </source>
</evidence>
<dbReference type="NCBIfam" id="TIGR00755">
    <property type="entry name" value="ksgA"/>
    <property type="match status" value="1"/>
</dbReference>
<sequence>MPAANSPATLSEPPTPAELLRRHGIRARKRWGQHFLARPETALRLVEAAGVPVKGPVVELGAGLGTLTWALARVYPRVIAYELDSRLLEILREEDFLPPWVELRQGDILRLDYRSLHSELGTPLVVFGNLPYYLSGRLLFRFYEEHRLFSVGVFMFQREVVERLLASPGGRHYGVLSVLTGLLTEARRLMLLKPGAFYPPPEVSSAVVRLVFRPRSLPATLWRVLKVAFSRRRKKLLRNLSTLWPEEILREIFRELGIPEKVRAEELSPEEFLELAWRLEARHPVEKAKEQAPG</sequence>
<dbReference type="CDD" id="cd02440">
    <property type="entry name" value="AdoMet_MTases"/>
    <property type="match status" value="1"/>
</dbReference>
<feature type="binding site" evidence="7 8">
    <location>
        <position position="36"/>
    </location>
    <ligand>
        <name>S-adenosyl-L-methionine</name>
        <dbReference type="ChEBI" id="CHEBI:59789"/>
    </ligand>
</feature>
<comment type="caution">
    <text evidence="10">The sequence shown here is derived from an EMBL/GenBank/DDBJ whole genome shotgun (WGS) entry which is preliminary data.</text>
</comment>
<evidence type="ECO:0000256" key="5">
    <source>
        <dbReference type="ARBA" id="ARBA00022691"/>
    </source>
</evidence>
<keyword evidence="1 7" id="KW-0963">Cytoplasm</keyword>
<keyword evidence="4 7" id="KW-0808">Transferase</keyword>
<dbReference type="InterPro" id="IPR020596">
    <property type="entry name" value="rRNA_Ade_Mease_Trfase_CS"/>
</dbReference>
<evidence type="ECO:0000256" key="8">
    <source>
        <dbReference type="PROSITE-ProRule" id="PRU01026"/>
    </source>
</evidence>
<dbReference type="Pfam" id="PF00398">
    <property type="entry name" value="RrnaAD"/>
    <property type="match status" value="1"/>
</dbReference>
<feature type="domain" description="Ribosomal RNA adenine methylase transferase N-terminal" evidence="9">
    <location>
        <begin position="41"/>
        <end position="214"/>
    </location>
</feature>
<comment type="function">
    <text evidence="7">Specifically dimethylates two adjacent adenosines (A1518 and A1519) in the loop of a conserved hairpin near the 3'-end of 16S rRNA in the 30S particle. May play a critical role in biogenesis of 30S subunits.</text>
</comment>
<dbReference type="GO" id="GO:0005829">
    <property type="term" value="C:cytosol"/>
    <property type="evidence" value="ECO:0007669"/>
    <property type="project" value="TreeGrafter"/>
</dbReference>
<evidence type="ECO:0000313" key="10">
    <source>
        <dbReference type="EMBL" id="HFC98518.1"/>
    </source>
</evidence>
<keyword evidence="5 7" id="KW-0949">S-adenosyl-L-methionine</keyword>
<keyword evidence="6 7" id="KW-0694">RNA-binding</keyword>